<dbReference type="EMBL" id="PDYG01000009">
    <property type="protein sequence ID" value="PHU38407.1"/>
    <property type="molecule type" value="Genomic_DNA"/>
</dbReference>
<accession>A0A2G3E547</accession>
<evidence type="ECO:0000313" key="3">
    <source>
        <dbReference type="Proteomes" id="UP000224563"/>
    </source>
</evidence>
<gene>
    <name evidence="2" type="ORF">CSX02_02990</name>
</gene>
<dbReference type="InterPro" id="IPR037522">
    <property type="entry name" value="HD_GYP_dom"/>
</dbReference>
<dbReference type="NCBIfam" id="TIGR00277">
    <property type="entry name" value="HDIG"/>
    <property type="match status" value="1"/>
</dbReference>
<proteinExistence type="predicted"/>
<dbReference type="SMART" id="SM00471">
    <property type="entry name" value="HDc"/>
    <property type="match status" value="1"/>
</dbReference>
<dbReference type="InterPro" id="IPR003607">
    <property type="entry name" value="HD/PDEase_dom"/>
</dbReference>
<reference evidence="2 3" key="1">
    <citation type="submission" date="2017-10" db="EMBL/GenBank/DDBJ databases">
        <title>Resolving the taxonomy of Roseburia spp., Eubacterium rectale and Agathobacter spp. through phylogenomic analysis.</title>
        <authorList>
            <person name="Sheridan P.O."/>
            <person name="Walker A.W."/>
            <person name="Duncan S.H."/>
            <person name="Scott K.P."/>
            <person name="Toole P.W.O."/>
            <person name="Luis P."/>
            <person name="Flint H.J."/>
        </authorList>
    </citation>
    <scope>NUCLEOTIDE SEQUENCE [LARGE SCALE GENOMIC DNA]</scope>
    <source>
        <strain evidence="2 3">JK623</strain>
    </source>
</reference>
<dbReference type="Gene3D" id="1.10.3210.10">
    <property type="entry name" value="Hypothetical protein af1432"/>
    <property type="match status" value="1"/>
</dbReference>
<reference evidence="2 3" key="2">
    <citation type="submission" date="2017-10" db="EMBL/GenBank/DDBJ databases">
        <authorList>
            <person name="Banno H."/>
            <person name="Chua N.-H."/>
        </authorList>
    </citation>
    <scope>NUCLEOTIDE SEQUENCE [LARGE SCALE GENOMIC DNA]</scope>
    <source>
        <strain evidence="2 3">JK623</strain>
    </source>
</reference>
<name>A0A2G3E547_9FIRM</name>
<protein>
    <submittedName>
        <fullName evidence="2">HD domain-containing protein</fullName>
    </submittedName>
</protein>
<dbReference type="SUPFAM" id="SSF109604">
    <property type="entry name" value="HD-domain/PDEase-like"/>
    <property type="match status" value="1"/>
</dbReference>
<dbReference type="Proteomes" id="UP000224563">
    <property type="component" value="Unassembled WGS sequence"/>
</dbReference>
<organism evidence="2 3">
    <name type="scientific">Agathobacter ruminis</name>
    <dbReference type="NCBI Taxonomy" id="1712665"/>
    <lineage>
        <taxon>Bacteria</taxon>
        <taxon>Bacillati</taxon>
        <taxon>Bacillota</taxon>
        <taxon>Clostridia</taxon>
        <taxon>Lachnospirales</taxon>
        <taxon>Lachnospiraceae</taxon>
        <taxon>Agathobacter</taxon>
    </lineage>
</organism>
<comment type="caution">
    <text evidence="2">The sequence shown here is derived from an EMBL/GenBank/DDBJ whole genome shotgun (WGS) entry which is preliminary data.</text>
</comment>
<dbReference type="InterPro" id="IPR006675">
    <property type="entry name" value="HDIG_dom"/>
</dbReference>
<evidence type="ECO:0000313" key="2">
    <source>
        <dbReference type="EMBL" id="PHU38407.1"/>
    </source>
</evidence>
<dbReference type="PANTHER" id="PTHR43155:SF2">
    <property type="entry name" value="CYCLIC DI-GMP PHOSPHODIESTERASE PA4108"/>
    <property type="match status" value="1"/>
</dbReference>
<keyword evidence="3" id="KW-1185">Reference proteome</keyword>
<dbReference type="Pfam" id="PF13487">
    <property type="entry name" value="HD_5"/>
    <property type="match status" value="1"/>
</dbReference>
<dbReference type="PROSITE" id="PS51832">
    <property type="entry name" value="HD_GYP"/>
    <property type="match status" value="1"/>
</dbReference>
<feature type="domain" description="HD-GYP" evidence="1">
    <location>
        <begin position="103"/>
        <end position="297"/>
    </location>
</feature>
<dbReference type="PANTHER" id="PTHR43155">
    <property type="entry name" value="CYCLIC DI-GMP PHOSPHODIESTERASE PA4108-RELATED"/>
    <property type="match status" value="1"/>
</dbReference>
<sequence length="345" mass="39275">MRMRAVKNLIGGEILAEPIMTEEKNILIPKGTAIKIDYLPLIESLGIDSLMIEDPYEDYEKPHYIIDKTKFESYVVKVRKILGNHVHGNGDDFREFEPIANEMIRDIDAVSDDVAIDISEHSADLYEHTVMVTLLSILVAKALNLPEEQKFAVAIGSLLHDVGLRYITVKYENCNMDTEDPLEAFEYRKHTILGYYALEKADWVPEVSKKMVLHHHERIDNTGFPLKQNNEEIECRIVQACDAFECMISGIESKRTSVREAIDYLSSENGKKFDHDVADQICKMIAMYPVGTTMTTSSEEHTVVVSQTHNPARPIVMVLDAADTESHEHFCNLNLEEDISILRVY</sequence>
<dbReference type="CDD" id="cd00077">
    <property type="entry name" value="HDc"/>
    <property type="match status" value="1"/>
</dbReference>
<evidence type="ECO:0000259" key="1">
    <source>
        <dbReference type="PROSITE" id="PS51832"/>
    </source>
</evidence>
<dbReference type="AlphaFoldDB" id="A0A2G3E547"/>